<dbReference type="AlphaFoldDB" id="A0A1H3B4G6"/>
<dbReference type="OrthoDB" id="9780430at2"/>
<keyword evidence="2" id="KW-1185">Reference proteome</keyword>
<dbReference type="GO" id="GO:0016829">
    <property type="term" value="F:lyase activity"/>
    <property type="evidence" value="ECO:0007669"/>
    <property type="project" value="UniProtKB-KW"/>
</dbReference>
<sequence>MGTTLQGQKDKASAFSQLHLDPTILVLPNAWDVASAKIYERKGFAAVGTTSAGIAASLGYPDGEYVPKHLLMETTKRITDHLAIPVTADIVNGYGSTYAEVLDTVRTIIECGVVGINIEDGLPNHTLEKIESQSEKIRAIRQLADTLDIPLVINARIDTYWSQIGEPSIRQEQTIQRANTYLRAGADSIFIPSVSDPATIQTFVSMINGPINILAGPHSPCISELEQWGVSRVSFGSGPIRRIFTHIEAIADEIASQGTYHTLTDPMPYSELNHLSE</sequence>
<reference evidence="1 2" key="1">
    <citation type="submission" date="2016-10" db="EMBL/GenBank/DDBJ databases">
        <authorList>
            <person name="de Groot N.N."/>
        </authorList>
    </citation>
    <scope>NUCLEOTIDE SEQUENCE [LARGE SCALE GENOMIC DNA]</scope>
    <source>
        <strain evidence="1 2">DSM 45610</strain>
    </source>
</reference>
<dbReference type="Proteomes" id="UP000198534">
    <property type="component" value="Unassembled WGS sequence"/>
</dbReference>
<dbReference type="EMBL" id="FNNQ01000015">
    <property type="protein sequence ID" value="SDX35949.1"/>
    <property type="molecule type" value="Genomic_DNA"/>
</dbReference>
<dbReference type="InterPro" id="IPR015813">
    <property type="entry name" value="Pyrv/PenolPyrv_kinase-like_dom"/>
</dbReference>
<keyword evidence="1" id="KW-0456">Lyase</keyword>
<dbReference type="InterPro" id="IPR039556">
    <property type="entry name" value="ICL/PEPM"/>
</dbReference>
<name>A0A1H3B4G6_9BACL</name>
<gene>
    <name evidence="1" type="ORF">SAMN05444487_11510</name>
</gene>
<evidence type="ECO:0000313" key="1">
    <source>
        <dbReference type="EMBL" id="SDX35949.1"/>
    </source>
</evidence>
<dbReference type="Pfam" id="PF13714">
    <property type="entry name" value="PEP_mutase"/>
    <property type="match status" value="1"/>
</dbReference>
<protein>
    <submittedName>
        <fullName evidence="1">2-Methylisocitrate lyase, PEP mutase family</fullName>
    </submittedName>
</protein>
<dbReference type="SUPFAM" id="SSF51621">
    <property type="entry name" value="Phosphoenolpyruvate/pyruvate domain"/>
    <property type="match status" value="1"/>
</dbReference>
<dbReference type="CDD" id="cd00377">
    <property type="entry name" value="ICL_PEPM"/>
    <property type="match status" value="1"/>
</dbReference>
<dbReference type="PANTHER" id="PTHR42905:SF16">
    <property type="entry name" value="CARBOXYPHOSPHONOENOLPYRUVATE PHOSPHONOMUTASE-LIKE PROTEIN (AFU_ORTHOLOGUE AFUA_5G07230)"/>
    <property type="match status" value="1"/>
</dbReference>
<proteinExistence type="predicted"/>
<organism evidence="1 2">
    <name type="scientific">Marininema mesophilum</name>
    <dbReference type="NCBI Taxonomy" id="1048340"/>
    <lineage>
        <taxon>Bacteria</taxon>
        <taxon>Bacillati</taxon>
        <taxon>Bacillota</taxon>
        <taxon>Bacilli</taxon>
        <taxon>Bacillales</taxon>
        <taxon>Thermoactinomycetaceae</taxon>
        <taxon>Marininema</taxon>
    </lineage>
</organism>
<dbReference type="RefSeq" id="WP_091742064.1">
    <property type="nucleotide sequence ID" value="NZ_FNNQ01000015.1"/>
</dbReference>
<dbReference type="Gene3D" id="3.20.20.60">
    <property type="entry name" value="Phosphoenolpyruvate-binding domains"/>
    <property type="match status" value="1"/>
</dbReference>
<dbReference type="InterPro" id="IPR040442">
    <property type="entry name" value="Pyrv_kinase-like_dom_sf"/>
</dbReference>
<dbReference type="STRING" id="1048340.SAMN05444487_11510"/>
<evidence type="ECO:0000313" key="2">
    <source>
        <dbReference type="Proteomes" id="UP000198534"/>
    </source>
</evidence>
<dbReference type="PANTHER" id="PTHR42905">
    <property type="entry name" value="PHOSPHOENOLPYRUVATE CARBOXYLASE"/>
    <property type="match status" value="1"/>
</dbReference>
<accession>A0A1H3B4G6</accession>